<dbReference type="HOGENOM" id="CLU_1200525_0_0_1"/>
<protein>
    <submittedName>
        <fullName evidence="1">Uncharacterized protein</fullName>
    </submittedName>
</protein>
<comment type="caution">
    <text evidence="1">The sequence shown here is derived from an EMBL/GenBank/DDBJ whole genome shotgun (WGS) entry which is preliminary data.</text>
</comment>
<dbReference type="OrthoDB" id="1715191at2759"/>
<reference evidence="1 2" key="1">
    <citation type="submission" date="2014-05" db="EMBL/GenBank/DDBJ databases">
        <title>Draft genome sequence of a rare smut relative, Tilletiaria anomala UBC 951.</title>
        <authorList>
            <consortium name="DOE Joint Genome Institute"/>
            <person name="Toome M."/>
            <person name="Kuo A."/>
            <person name="Henrissat B."/>
            <person name="Lipzen A."/>
            <person name="Tritt A."/>
            <person name="Yoshinaga Y."/>
            <person name="Zane M."/>
            <person name="Barry K."/>
            <person name="Grigoriev I.V."/>
            <person name="Spatafora J.W."/>
            <person name="Aimea M.C."/>
        </authorList>
    </citation>
    <scope>NUCLEOTIDE SEQUENCE [LARGE SCALE GENOMIC DNA]</scope>
    <source>
        <strain evidence="1 2">UBC 951</strain>
    </source>
</reference>
<dbReference type="AlphaFoldDB" id="A0A066V6N6"/>
<dbReference type="GeneID" id="25267477"/>
<evidence type="ECO:0000313" key="2">
    <source>
        <dbReference type="Proteomes" id="UP000027361"/>
    </source>
</evidence>
<dbReference type="InParanoid" id="A0A066V6N6"/>
<dbReference type="Proteomes" id="UP000027361">
    <property type="component" value="Unassembled WGS sequence"/>
</dbReference>
<gene>
    <name evidence="1" type="ORF">K437DRAFT_43518</name>
</gene>
<organism evidence="1 2">
    <name type="scientific">Tilletiaria anomala (strain ATCC 24038 / CBS 436.72 / UBC 951)</name>
    <dbReference type="NCBI Taxonomy" id="1037660"/>
    <lineage>
        <taxon>Eukaryota</taxon>
        <taxon>Fungi</taxon>
        <taxon>Dikarya</taxon>
        <taxon>Basidiomycota</taxon>
        <taxon>Ustilaginomycotina</taxon>
        <taxon>Exobasidiomycetes</taxon>
        <taxon>Georgefischeriales</taxon>
        <taxon>Tilletiariaceae</taxon>
        <taxon>Tilletiaria</taxon>
    </lineage>
</organism>
<evidence type="ECO:0000313" key="1">
    <source>
        <dbReference type="EMBL" id="KDN37151.1"/>
    </source>
</evidence>
<keyword evidence="2" id="KW-1185">Reference proteome</keyword>
<accession>A0A066V6N6</accession>
<sequence length="231" mass="26208">MRLAGRTIHRSLHTQSILLVDSTRSTLREHGHKRIRQRVRSVRQTLSHLHQWSVSSDMSLKRKSGDFVDQAERATSNEFTHLQDLDVVTRRLLNAGIGRQYFLCSHQACEQQDFSAGDFGGRVLPCSAWCRILSGHGYCLGARHRPQLHMDLPRVWIGWLHELLQKCPAPRANDGPRHTWSHPNGVVIYIRWRRTLASGTSLSSSARGIKNCGGARQGRSFLRSTMLRTSG</sequence>
<name>A0A066V6N6_TILAU</name>
<dbReference type="EMBL" id="JMSN01000148">
    <property type="protein sequence ID" value="KDN37151.1"/>
    <property type="molecule type" value="Genomic_DNA"/>
</dbReference>
<proteinExistence type="predicted"/>
<dbReference type="RefSeq" id="XP_013240258.1">
    <property type="nucleotide sequence ID" value="XM_013384804.1"/>
</dbReference>